<dbReference type="Gramene" id="GBG69122">
    <property type="protein sequence ID" value="GBG69122"/>
    <property type="gene ID" value="CBR_g3820"/>
</dbReference>
<dbReference type="Proteomes" id="UP000265515">
    <property type="component" value="Unassembled WGS sequence"/>
</dbReference>
<gene>
    <name evidence="1" type="ORF">CBR_g3820</name>
</gene>
<evidence type="ECO:0000313" key="1">
    <source>
        <dbReference type="EMBL" id="GBG69122.1"/>
    </source>
</evidence>
<evidence type="ECO:0000313" key="2">
    <source>
        <dbReference type="Proteomes" id="UP000265515"/>
    </source>
</evidence>
<proteinExistence type="predicted"/>
<comment type="caution">
    <text evidence="1">The sequence shown here is derived from an EMBL/GenBank/DDBJ whole genome shotgun (WGS) entry which is preliminary data.</text>
</comment>
<accession>A0A388KGE2</accession>
<name>A0A388KGE2_CHABU</name>
<dbReference type="AlphaFoldDB" id="A0A388KGE2"/>
<dbReference type="EMBL" id="BFEA01000110">
    <property type="protein sequence ID" value="GBG69122.1"/>
    <property type="molecule type" value="Genomic_DNA"/>
</dbReference>
<keyword evidence="2" id="KW-1185">Reference proteome</keyword>
<sequence length="106" mass="11899">MARLEDLQESRTKEALTIVSESYGLIERCLQSCKPKRSPDDENLRIEVKQLLPYFQKWDILGGHFNLSLAAILTIYTLQVHSTNVQAKGVGFSQSLTNMSATAMPI</sequence>
<protein>
    <submittedName>
        <fullName evidence="1">Uncharacterized protein</fullName>
    </submittedName>
</protein>
<reference evidence="1 2" key="1">
    <citation type="journal article" date="2018" name="Cell">
        <title>The Chara Genome: Secondary Complexity and Implications for Plant Terrestrialization.</title>
        <authorList>
            <person name="Nishiyama T."/>
            <person name="Sakayama H."/>
            <person name="Vries J.D."/>
            <person name="Buschmann H."/>
            <person name="Saint-Marcoux D."/>
            <person name="Ullrich K.K."/>
            <person name="Haas F.B."/>
            <person name="Vanderstraeten L."/>
            <person name="Becker D."/>
            <person name="Lang D."/>
            <person name="Vosolsobe S."/>
            <person name="Rombauts S."/>
            <person name="Wilhelmsson P.K.I."/>
            <person name="Janitza P."/>
            <person name="Kern R."/>
            <person name="Heyl A."/>
            <person name="Rumpler F."/>
            <person name="Villalobos L.I.A.C."/>
            <person name="Clay J.M."/>
            <person name="Skokan R."/>
            <person name="Toyoda A."/>
            <person name="Suzuki Y."/>
            <person name="Kagoshima H."/>
            <person name="Schijlen E."/>
            <person name="Tajeshwar N."/>
            <person name="Catarino B."/>
            <person name="Hetherington A.J."/>
            <person name="Saltykova A."/>
            <person name="Bonnot C."/>
            <person name="Breuninger H."/>
            <person name="Symeonidi A."/>
            <person name="Radhakrishnan G.V."/>
            <person name="Van Nieuwerburgh F."/>
            <person name="Deforce D."/>
            <person name="Chang C."/>
            <person name="Karol K.G."/>
            <person name="Hedrich R."/>
            <person name="Ulvskov P."/>
            <person name="Glockner G."/>
            <person name="Delwiche C.F."/>
            <person name="Petrasek J."/>
            <person name="Van de Peer Y."/>
            <person name="Friml J."/>
            <person name="Beilby M."/>
            <person name="Dolan L."/>
            <person name="Kohara Y."/>
            <person name="Sugano S."/>
            <person name="Fujiyama A."/>
            <person name="Delaux P.-M."/>
            <person name="Quint M."/>
            <person name="TheiBen G."/>
            <person name="Hagemann M."/>
            <person name="Harholt J."/>
            <person name="Dunand C."/>
            <person name="Zachgo S."/>
            <person name="Langdale J."/>
            <person name="Maumus F."/>
            <person name="Straeten D.V.D."/>
            <person name="Gould S.B."/>
            <person name="Rensing S.A."/>
        </authorList>
    </citation>
    <scope>NUCLEOTIDE SEQUENCE [LARGE SCALE GENOMIC DNA]</scope>
    <source>
        <strain evidence="1 2">S276</strain>
    </source>
</reference>
<organism evidence="1 2">
    <name type="scientific">Chara braunii</name>
    <name type="common">Braun's stonewort</name>
    <dbReference type="NCBI Taxonomy" id="69332"/>
    <lineage>
        <taxon>Eukaryota</taxon>
        <taxon>Viridiplantae</taxon>
        <taxon>Streptophyta</taxon>
        <taxon>Charophyceae</taxon>
        <taxon>Charales</taxon>
        <taxon>Characeae</taxon>
        <taxon>Chara</taxon>
    </lineage>
</organism>